<feature type="region of interest" description="Disordered" evidence="1">
    <location>
        <begin position="104"/>
        <end position="123"/>
    </location>
</feature>
<dbReference type="EMBL" id="JRPN01000010">
    <property type="protein sequence ID" value="KGT79540.1"/>
    <property type="molecule type" value="Genomic_DNA"/>
</dbReference>
<organism evidence="3 4">
    <name type="scientific">Bradyrhizobium japonicum</name>
    <dbReference type="NCBI Taxonomy" id="375"/>
    <lineage>
        <taxon>Bacteria</taxon>
        <taxon>Pseudomonadati</taxon>
        <taxon>Pseudomonadota</taxon>
        <taxon>Alphaproteobacteria</taxon>
        <taxon>Hyphomicrobiales</taxon>
        <taxon>Nitrobacteraceae</taxon>
        <taxon>Bradyrhizobium</taxon>
    </lineage>
</organism>
<protein>
    <recommendedName>
        <fullName evidence="2">ParB-like N-terminal domain-containing protein</fullName>
    </recommendedName>
</protein>
<dbReference type="GO" id="GO:0005694">
    <property type="term" value="C:chromosome"/>
    <property type="evidence" value="ECO:0007669"/>
    <property type="project" value="TreeGrafter"/>
</dbReference>
<proteinExistence type="predicted"/>
<name>A0A0A3XYU5_BRAJP</name>
<dbReference type="Pfam" id="PF02195">
    <property type="entry name" value="ParB_N"/>
    <property type="match status" value="1"/>
</dbReference>
<dbReference type="InterPro" id="IPR036086">
    <property type="entry name" value="ParB/Sulfiredoxin_sf"/>
</dbReference>
<evidence type="ECO:0000256" key="1">
    <source>
        <dbReference type="SAM" id="MobiDB-lite"/>
    </source>
</evidence>
<reference evidence="3 4" key="1">
    <citation type="submission" date="2014-09" db="EMBL/GenBank/DDBJ databases">
        <title>Draft genome of Bradyrhizobium japonicum Is-34.</title>
        <authorList>
            <person name="Tsurumaru H."/>
            <person name="Yamakawa T."/>
            <person name="Hashimoto S."/>
            <person name="Okizaki K."/>
            <person name="Kanesaki Y."/>
            <person name="Yoshikawa H."/>
            <person name="Yajima S."/>
        </authorList>
    </citation>
    <scope>NUCLEOTIDE SEQUENCE [LARGE SCALE GENOMIC DNA]</scope>
    <source>
        <strain evidence="3 4">Is-34</strain>
    </source>
</reference>
<accession>A0A0A3XYU5</accession>
<dbReference type="SMART" id="SM00470">
    <property type="entry name" value="ParB"/>
    <property type="match status" value="1"/>
</dbReference>
<dbReference type="SUPFAM" id="SSF110849">
    <property type="entry name" value="ParB/Sulfiredoxin"/>
    <property type="match status" value="1"/>
</dbReference>
<evidence type="ECO:0000313" key="3">
    <source>
        <dbReference type="EMBL" id="KGT79540.1"/>
    </source>
</evidence>
<dbReference type="Gene3D" id="3.90.1530.10">
    <property type="entry name" value="Conserved hypothetical protein from pyrococcus furiosus pfu- 392566-001, ParB domain"/>
    <property type="match status" value="1"/>
</dbReference>
<dbReference type="InterPro" id="IPR050336">
    <property type="entry name" value="Chromosome_partition/occlusion"/>
</dbReference>
<evidence type="ECO:0000313" key="4">
    <source>
        <dbReference type="Proteomes" id="UP000030377"/>
    </source>
</evidence>
<dbReference type="InterPro" id="IPR003115">
    <property type="entry name" value="ParB_N"/>
</dbReference>
<sequence length="469" mass="51386">MGRNFFVATDSRLIFSESVHKFCKLLRTQRNLRRQQSSWHNLLRSASELGRQERRVERPKIGIDELLESSEDSRSVEASQHKAVPCRPYAFPKLRRSHILKVANNDSYSPKGHSDTPASDLAQDANDAGTSLHAIEAPNATLRETPSLPNPFDDPLVTNADVRVDALRLVRLVDISVGHRLRGIIDEFIPVMVGSLSTNDVIQPVVVRPDPMNPGKFLLVAGLQRLNAARTSGEDQILCRVVGLTDEEAELWEIEENLVRSPFTPAQEALAIDRCRELHEQLHGKPKARGAAAANRAMGRAHASASVADASPSFVETTARRIGKSARSVQRIVQRASRNGRNDLERVVGTSLDRGNELDTLPMLPLDTREALIKEAAAGQDVSAVDQWGSGDSPMSYRQSRGGLISAQPGDQPVKCDEGVRGLAALQAAWHEASVPAREAFLAWIDETNAAATTLESQSFEAFQSEDGK</sequence>
<dbReference type="PANTHER" id="PTHR33375:SF1">
    <property type="entry name" value="CHROMOSOME-PARTITIONING PROTEIN PARB-RELATED"/>
    <property type="match status" value="1"/>
</dbReference>
<gene>
    <name evidence="3" type="ORF">MA20_11725</name>
</gene>
<comment type="caution">
    <text evidence="3">The sequence shown here is derived from an EMBL/GenBank/DDBJ whole genome shotgun (WGS) entry which is preliminary data.</text>
</comment>
<dbReference type="PANTHER" id="PTHR33375">
    <property type="entry name" value="CHROMOSOME-PARTITIONING PROTEIN PARB-RELATED"/>
    <property type="match status" value="1"/>
</dbReference>
<feature type="domain" description="ParB-like N-terminal" evidence="2">
    <location>
        <begin position="168"/>
        <end position="258"/>
    </location>
</feature>
<evidence type="ECO:0000259" key="2">
    <source>
        <dbReference type="SMART" id="SM00470"/>
    </source>
</evidence>
<dbReference type="GO" id="GO:0007059">
    <property type="term" value="P:chromosome segregation"/>
    <property type="evidence" value="ECO:0007669"/>
    <property type="project" value="TreeGrafter"/>
</dbReference>
<dbReference type="Proteomes" id="UP000030377">
    <property type="component" value="Unassembled WGS sequence"/>
</dbReference>
<dbReference type="AlphaFoldDB" id="A0A0A3XYU5"/>